<reference evidence="5 6" key="1">
    <citation type="submission" date="2013-09" db="EMBL/GenBank/DDBJ databases">
        <title>Corchorus capsularis genome sequencing.</title>
        <authorList>
            <person name="Alam M."/>
            <person name="Haque M.S."/>
            <person name="Islam M.S."/>
            <person name="Emdad E.M."/>
            <person name="Islam M.M."/>
            <person name="Ahmed B."/>
            <person name="Halim A."/>
            <person name="Hossen Q.M.M."/>
            <person name="Hossain M.Z."/>
            <person name="Ahmed R."/>
            <person name="Khan M.M."/>
            <person name="Islam R."/>
            <person name="Rashid M.M."/>
            <person name="Khan S.A."/>
            <person name="Rahman M.S."/>
            <person name="Alam M."/>
        </authorList>
    </citation>
    <scope>NUCLEOTIDE SEQUENCE [LARGE SCALE GENOMIC DNA]</scope>
    <source>
        <strain evidence="6">cv. CVL-1</strain>
        <tissue evidence="5">Whole seedling</tissue>
    </source>
</reference>
<feature type="DNA-binding region" description="HMG box" evidence="2">
    <location>
        <begin position="197"/>
        <end position="261"/>
    </location>
</feature>
<protein>
    <recommendedName>
        <fullName evidence="4">HMG box domain-containing protein</fullName>
    </recommendedName>
</protein>
<evidence type="ECO:0000259" key="4">
    <source>
        <dbReference type="PROSITE" id="PS50118"/>
    </source>
</evidence>
<gene>
    <name evidence="5" type="ORF">CCACVL1_05820</name>
</gene>
<evidence type="ECO:0000313" key="6">
    <source>
        <dbReference type="Proteomes" id="UP000188268"/>
    </source>
</evidence>
<accession>A0A1R3JIW9</accession>
<sequence length="282" mass="32242">MAEAEHLHSEQNPQTTMTPSSTSTPMSSMPLQLSGFLSGDTIQVEGDTGNLQFSLQFNIHNKSLSKNDNNFHFPCFSSPDNNNISCQGSSFSSYLTPRSTQEIENENQNVDYSGPSMIQNHDENIEFERTAKPDNITNRRDMMTRLRSGAISQVKYFPRKECRDLRSCMSLTVKRKRKKREQGKIVLEKLLQKRCRPVKPCSSYVFFVMASWGSVKSSSFCEASKRLSQMWCKLPRKDKKIYEDMALKDSARYKRQLMLLNCKEQNPSPNQNSSIDAIMSAN</sequence>
<evidence type="ECO:0000313" key="5">
    <source>
        <dbReference type="EMBL" id="OMO94792.1"/>
    </source>
</evidence>
<dbReference type="AlphaFoldDB" id="A0A1R3JIW9"/>
<dbReference type="Pfam" id="PF09011">
    <property type="entry name" value="HMG_box_2"/>
    <property type="match status" value="1"/>
</dbReference>
<dbReference type="Gramene" id="OMO94792">
    <property type="protein sequence ID" value="OMO94792"/>
    <property type="gene ID" value="CCACVL1_05820"/>
</dbReference>
<dbReference type="Gene3D" id="1.10.30.10">
    <property type="entry name" value="High mobility group box domain"/>
    <property type="match status" value="1"/>
</dbReference>
<dbReference type="PANTHER" id="PTHR48112">
    <property type="entry name" value="HIGH MOBILITY GROUP PROTEIN DSP1"/>
    <property type="match status" value="1"/>
</dbReference>
<feature type="compositionally biased region" description="Low complexity" evidence="3">
    <location>
        <begin position="15"/>
        <end position="30"/>
    </location>
</feature>
<dbReference type="OrthoDB" id="1919336at2759"/>
<feature type="domain" description="HMG box" evidence="4">
    <location>
        <begin position="197"/>
        <end position="261"/>
    </location>
</feature>
<dbReference type="GO" id="GO:0003677">
    <property type="term" value="F:DNA binding"/>
    <property type="evidence" value="ECO:0007669"/>
    <property type="project" value="UniProtKB-UniRule"/>
</dbReference>
<keyword evidence="2" id="KW-0539">Nucleus</keyword>
<evidence type="ECO:0000256" key="1">
    <source>
        <dbReference type="ARBA" id="ARBA00023125"/>
    </source>
</evidence>
<dbReference type="InterPro" id="IPR036910">
    <property type="entry name" value="HMG_box_dom_sf"/>
</dbReference>
<comment type="caution">
    <text evidence="5">The sequence shown here is derived from an EMBL/GenBank/DDBJ whole genome shotgun (WGS) entry which is preliminary data.</text>
</comment>
<evidence type="ECO:0000256" key="3">
    <source>
        <dbReference type="SAM" id="MobiDB-lite"/>
    </source>
</evidence>
<evidence type="ECO:0000256" key="2">
    <source>
        <dbReference type="PROSITE-ProRule" id="PRU00267"/>
    </source>
</evidence>
<dbReference type="PROSITE" id="PS50118">
    <property type="entry name" value="HMG_BOX_2"/>
    <property type="match status" value="1"/>
</dbReference>
<dbReference type="SUPFAM" id="SSF47095">
    <property type="entry name" value="HMG-box"/>
    <property type="match status" value="1"/>
</dbReference>
<feature type="region of interest" description="Disordered" evidence="3">
    <location>
        <begin position="1"/>
        <end position="33"/>
    </location>
</feature>
<name>A0A1R3JIW9_COCAP</name>
<keyword evidence="1 2" id="KW-0238">DNA-binding</keyword>
<dbReference type="SMART" id="SM00398">
    <property type="entry name" value="HMG"/>
    <property type="match status" value="1"/>
</dbReference>
<dbReference type="Proteomes" id="UP000188268">
    <property type="component" value="Unassembled WGS sequence"/>
</dbReference>
<dbReference type="InterPro" id="IPR009071">
    <property type="entry name" value="HMG_box_dom"/>
</dbReference>
<organism evidence="5 6">
    <name type="scientific">Corchorus capsularis</name>
    <name type="common">Jute</name>
    <dbReference type="NCBI Taxonomy" id="210143"/>
    <lineage>
        <taxon>Eukaryota</taxon>
        <taxon>Viridiplantae</taxon>
        <taxon>Streptophyta</taxon>
        <taxon>Embryophyta</taxon>
        <taxon>Tracheophyta</taxon>
        <taxon>Spermatophyta</taxon>
        <taxon>Magnoliopsida</taxon>
        <taxon>eudicotyledons</taxon>
        <taxon>Gunneridae</taxon>
        <taxon>Pentapetalae</taxon>
        <taxon>rosids</taxon>
        <taxon>malvids</taxon>
        <taxon>Malvales</taxon>
        <taxon>Malvaceae</taxon>
        <taxon>Grewioideae</taxon>
        <taxon>Apeibeae</taxon>
        <taxon>Corchorus</taxon>
    </lineage>
</organism>
<keyword evidence="6" id="KW-1185">Reference proteome</keyword>
<dbReference type="InterPro" id="IPR050342">
    <property type="entry name" value="HMGB"/>
</dbReference>
<dbReference type="GO" id="GO:0005634">
    <property type="term" value="C:nucleus"/>
    <property type="evidence" value="ECO:0007669"/>
    <property type="project" value="UniProtKB-UniRule"/>
</dbReference>
<proteinExistence type="predicted"/>
<dbReference type="OMA" id="FFVMASW"/>
<dbReference type="EMBL" id="AWWV01007779">
    <property type="protein sequence ID" value="OMO94792.1"/>
    <property type="molecule type" value="Genomic_DNA"/>
</dbReference>